<reference evidence="1" key="1">
    <citation type="submission" date="2024-05" db="EMBL/GenBank/DDBJ databases">
        <title>Draft genome assemblies of 36 bacteria isolated from hibernating arctic ground squirrels.</title>
        <authorList>
            <person name="McKee H."/>
            <person name="Mullen L."/>
            <person name="Drown D.M."/>
            <person name="Duddleston K.N."/>
        </authorList>
    </citation>
    <scope>NUCLEOTIDE SEQUENCE</scope>
    <source>
        <strain evidence="1">AN1007</strain>
    </source>
</reference>
<dbReference type="AlphaFoldDB" id="A0AAU8N9B2"/>
<accession>A0AAU8N9B2</accession>
<dbReference type="EMBL" id="CP159992">
    <property type="protein sequence ID" value="XCP94245.1"/>
    <property type="molecule type" value="Genomic_DNA"/>
</dbReference>
<dbReference type="Gene3D" id="2.70.98.70">
    <property type="match status" value="1"/>
</dbReference>
<organism evidence="1">
    <name type="scientific">Paenibacillus sp. AN1007</name>
    <dbReference type="NCBI Taxonomy" id="3151385"/>
    <lineage>
        <taxon>Bacteria</taxon>
        <taxon>Bacillati</taxon>
        <taxon>Bacillota</taxon>
        <taxon>Bacilli</taxon>
        <taxon>Bacillales</taxon>
        <taxon>Paenibacillaceae</taxon>
        <taxon>Paenibacillus</taxon>
    </lineage>
</organism>
<protein>
    <submittedName>
        <fullName evidence="1">Heparinase II/III family protein</fullName>
    </submittedName>
</protein>
<evidence type="ECO:0000313" key="1">
    <source>
        <dbReference type="EMBL" id="XCP94245.1"/>
    </source>
</evidence>
<gene>
    <name evidence="1" type="ORF">ABXS70_24195</name>
</gene>
<sequence>MNPVQGSNHEMGNEHTNLYTSSVEDDARVIQWPDERLIHQLHINNQYHNQENKVFKVDRLREKLHRPEWRELLADLNAYGEQAVSEPMPPLTFNLFRQFSKTGNRKSYERVYFDRRGRLAAVSLLALDDNSPDVLHVLEEMLWAVCDEYTWCLPAHLGTGEAEQVEAHIDLFAAETVHMLAEIATLHGQHLDPLIVERIGMEAERRIFTPLYREQRAYHWQTADHNWSAVCGGCCGMAALLLVKDEAVLRESTRQTIHCMEAFLSGYGEDGGCAEGIGYWVYGFGYFIYYAEMLLDYSEGALNLLTDSKAAAIAAFPLRIHLSEGTYVNYSDSAEQEEIPSGLLSRLAARFGLQMELPLRVPRLTDDPCRRWAHLLRNVMWSDPAVVGHGRGEAAVQASRGGIFHQLGWMVAKSALQRLDEREETDHPRSGSKWVQAACSFKGGHNDEPHNHLDLGQVIIHCGGENILCDPGAGLYTQAYFAPGREQLFHISSSGHNVPLIEGCEQSPGREAEAKVLEFRLAEDGSEMQAILDLTRAYPEAVSLQRYTRHLCWRAETNDAGIHEFGFIGMNGIINADVDVAALRITDRFQWDMNPGADAVKFSADERYAVPSPVVERWISRICPVVKEEGLVQWRASRANMYMTYDAVQWEAQVESVHAVDHDEMPVTFYRTSLIWKGTEKTVTKYENGRGTEKLELSEPLKSLKLENTETPDHFKLLGKKESRNHGDAVYPAGVETDGAGNSVPLEIVCQVDFIVEPRIGETEVSPRE</sequence>
<dbReference type="SUPFAM" id="SSF48230">
    <property type="entry name" value="Chondroitin AC/alginate lyase"/>
    <property type="match status" value="1"/>
</dbReference>
<name>A0AAU8N9B2_9BACL</name>
<dbReference type="InterPro" id="IPR008929">
    <property type="entry name" value="Chondroitin_lyas"/>
</dbReference>
<dbReference type="Gene3D" id="1.50.10.100">
    <property type="entry name" value="Chondroitin AC/alginate lyase"/>
    <property type="match status" value="1"/>
</dbReference>
<dbReference type="RefSeq" id="WP_366291486.1">
    <property type="nucleotide sequence ID" value="NZ_CP159992.1"/>
</dbReference>
<proteinExistence type="predicted"/>